<evidence type="ECO:0000313" key="3">
    <source>
        <dbReference type="Proteomes" id="UP000247498"/>
    </source>
</evidence>
<feature type="compositionally biased region" description="Basic and acidic residues" evidence="1">
    <location>
        <begin position="133"/>
        <end position="151"/>
    </location>
</feature>
<feature type="compositionally biased region" description="Acidic residues" evidence="1">
    <location>
        <begin position="113"/>
        <end position="132"/>
    </location>
</feature>
<dbReference type="SUPFAM" id="SSF56112">
    <property type="entry name" value="Protein kinase-like (PK-like)"/>
    <property type="match status" value="1"/>
</dbReference>
<dbReference type="InterPro" id="IPR011009">
    <property type="entry name" value="Kinase-like_dom_sf"/>
</dbReference>
<organism evidence="2 3">
    <name type="scientific">Raphidocelis subcapitata</name>
    <dbReference type="NCBI Taxonomy" id="307507"/>
    <lineage>
        <taxon>Eukaryota</taxon>
        <taxon>Viridiplantae</taxon>
        <taxon>Chlorophyta</taxon>
        <taxon>core chlorophytes</taxon>
        <taxon>Chlorophyceae</taxon>
        <taxon>CS clade</taxon>
        <taxon>Sphaeropleales</taxon>
        <taxon>Selenastraceae</taxon>
        <taxon>Raphidocelis</taxon>
    </lineage>
</organism>
<comment type="caution">
    <text evidence="2">The sequence shown here is derived from an EMBL/GenBank/DDBJ whole genome shotgun (WGS) entry which is preliminary data.</text>
</comment>
<proteinExistence type="predicted"/>
<dbReference type="GO" id="GO:0009507">
    <property type="term" value="C:chloroplast"/>
    <property type="evidence" value="ECO:0007669"/>
    <property type="project" value="TreeGrafter"/>
</dbReference>
<evidence type="ECO:0008006" key="4">
    <source>
        <dbReference type="Google" id="ProtNLM"/>
    </source>
</evidence>
<dbReference type="PROSITE" id="PS51257">
    <property type="entry name" value="PROKAR_LIPOPROTEIN"/>
    <property type="match status" value="1"/>
</dbReference>
<dbReference type="EMBL" id="BDRX01000001">
    <property type="protein sequence ID" value="GBF87368.1"/>
    <property type="molecule type" value="Genomic_DNA"/>
</dbReference>
<feature type="compositionally biased region" description="Low complexity" evidence="1">
    <location>
        <begin position="1"/>
        <end position="15"/>
    </location>
</feature>
<evidence type="ECO:0000256" key="1">
    <source>
        <dbReference type="SAM" id="MobiDB-lite"/>
    </source>
</evidence>
<dbReference type="Proteomes" id="UP000247498">
    <property type="component" value="Unassembled WGS sequence"/>
</dbReference>
<protein>
    <recommendedName>
        <fullName evidence="4">Protein kinase domain-containing protein</fullName>
    </recommendedName>
</protein>
<feature type="region of interest" description="Disordered" evidence="1">
    <location>
        <begin position="413"/>
        <end position="438"/>
    </location>
</feature>
<evidence type="ECO:0000313" key="2">
    <source>
        <dbReference type="EMBL" id="GBF87368.1"/>
    </source>
</evidence>
<gene>
    <name evidence="2" type="ORF">Rsub_00079</name>
</gene>
<feature type="compositionally biased region" description="Pro residues" evidence="1">
    <location>
        <begin position="35"/>
        <end position="51"/>
    </location>
</feature>
<keyword evidence="3" id="KW-1185">Reference proteome</keyword>
<feature type="compositionally biased region" description="Pro residues" evidence="1">
    <location>
        <begin position="68"/>
        <end position="77"/>
    </location>
</feature>
<dbReference type="PANTHER" id="PTHR36796:SF1">
    <property type="entry name" value="PROTEIN KINASE SUPERFAMILY PROTEIN"/>
    <property type="match status" value="1"/>
</dbReference>
<feature type="region of interest" description="Disordered" evidence="1">
    <location>
        <begin position="1"/>
        <end position="154"/>
    </location>
</feature>
<reference evidence="2 3" key="1">
    <citation type="journal article" date="2018" name="Sci. Rep.">
        <title>Raphidocelis subcapitata (=Pseudokirchneriella subcapitata) provides an insight into genome evolution and environmental adaptations in the Sphaeropleales.</title>
        <authorList>
            <person name="Suzuki S."/>
            <person name="Yamaguchi H."/>
            <person name="Nakajima N."/>
            <person name="Kawachi M."/>
        </authorList>
    </citation>
    <scope>NUCLEOTIDE SEQUENCE [LARGE SCALE GENOMIC DNA]</scope>
    <source>
        <strain evidence="2 3">NIES-35</strain>
    </source>
</reference>
<feature type="compositionally biased region" description="Gly residues" evidence="1">
    <location>
        <begin position="16"/>
        <end position="25"/>
    </location>
</feature>
<dbReference type="AlphaFoldDB" id="A0A2V0NJH0"/>
<dbReference type="OrthoDB" id="1076at2759"/>
<name>A0A2V0NJH0_9CHLO</name>
<dbReference type="PANTHER" id="PTHR36796">
    <property type="entry name" value="PROTEIN KINASE SUPERFAMILY PROTEIN"/>
    <property type="match status" value="1"/>
</dbReference>
<sequence>MRALSCRRGGWAAWGAGSGCGGGGAARARASHTPPAAPTSPPTAPPLPSAPHPGRRRRRATAARAAGAPPPPPPPGGPEDGGSSIDELAAQLSRRAAELRASSDPGDLLPPDDAGEGEGEGEGEAAPDDAAADEQRRRREQQQREQQRADADAAAAAAAAAAAYAPPAVMPPHDGGFTVTDFRVFKQLGQLGVASLDSSDPAGGEVQPVFVYAARYESGLPFEGPATIMLKEYQAPSTGLAANEALVQGRLLGPPPERKWQAAVADASPDPPIVQLLGWLSAPPSDAAYEITGDNADAIWLVYRFEGLKPLSVLLPRLQPPQAPPGLQSLLFGGRAAAADAALAGRHRLLRSFAERLLLALSFCHRRGVAHCCLGTGSVQCSGLEDRSSDRVIVKLDNWGLAKLYPGPLEAGGVAEPGTRADPAAPPPPPAAPIAGAAGARRSDLQAAGLLLVEAFVAATAGGEAAAALGGGEALRRLLFEVFHDDVNEFRAYCEADEALEPFVEFADSTGAWDLLSSLLQGDASAGELLEGSVFFSEGASAL</sequence>
<feature type="compositionally biased region" description="Low complexity" evidence="1">
    <location>
        <begin position="102"/>
        <end position="112"/>
    </location>
</feature>
<accession>A0A2V0NJH0</accession>
<dbReference type="InParanoid" id="A0A2V0NJH0"/>